<evidence type="ECO:0000313" key="2">
    <source>
        <dbReference type="Proteomes" id="UP001285636"/>
    </source>
</evidence>
<dbReference type="Proteomes" id="UP001285636">
    <property type="component" value="Unassembled WGS sequence"/>
</dbReference>
<dbReference type="RefSeq" id="WP_323468444.1">
    <property type="nucleotide sequence ID" value="NZ_JAWJAY010001675.1"/>
</dbReference>
<name>A0AAJ2NUA0_ALKPS</name>
<feature type="non-terminal residue" evidence="1">
    <location>
        <position position="1"/>
    </location>
</feature>
<dbReference type="AlphaFoldDB" id="A0AAJ2NUA0"/>
<dbReference type="EMBL" id="JAWJAY010001675">
    <property type="protein sequence ID" value="MDV2888578.1"/>
    <property type="molecule type" value="Genomic_DNA"/>
</dbReference>
<comment type="caution">
    <text evidence="1">The sequence shown here is derived from an EMBL/GenBank/DDBJ whole genome shotgun (WGS) entry which is preliminary data.</text>
</comment>
<evidence type="ECO:0000313" key="1">
    <source>
        <dbReference type="EMBL" id="MDV2888578.1"/>
    </source>
</evidence>
<feature type="non-terminal residue" evidence="1">
    <location>
        <position position="76"/>
    </location>
</feature>
<organism evidence="1 2">
    <name type="scientific">Alkalihalophilus pseudofirmus</name>
    <name type="common">Bacillus pseudofirmus</name>
    <dbReference type="NCBI Taxonomy" id="79885"/>
    <lineage>
        <taxon>Bacteria</taxon>
        <taxon>Bacillati</taxon>
        <taxon>Bacillota</taxon>
        <taxon>Bacilli</taxon>
        <taxon>Bacillales</taxon>
        <taxon>Bacillaceae</taxon>
        <taxon>Alkalihalophilus</taxon>
    </lineage>
</organism>
<accession>A0AAJ2NUA0</accession>
<gene>
    <name evidence="1" type="ORF">RYX45_25790</name>
</gene>
<protein>
    <submittedName>
        <fullName evidence="1">Uncharacterized protein</fullName>
    </submittedName>
</protein>
<reference evidence="1" key="1">
    <citation type="submission" date="2023-10" db="EMBL/GenBank/DDBJ databases">
        <title>Screening of Alkalihalophilus pseudofirmusBZ-TG-HK211 and Its Alleviation of Salt Stress on Rapeseed Growth.</title>
        <authorList>
            <person name="Zhao B."/>
            <person name="Guo T."/>
        </authorList>
    </citation>
    <scope>NUCLEOTIDE SEQUENCE</scope>
    <source>
        <strain evidence="1">BZ-TG-HK211</strain>
    </source>
</reference>
<proteinExistence type="predicted"/>
<sequence>IVLIIRHDEELQHIAFNCHCDGIDAKGGLPWEQIKAGWNDSDNALLKVYLSSKYGVYSPTKTKDAVLAVASERAYH</sequence>